<feature type="region of interest" description="Disordered" evidence="2">
    <location>
        <begin position="1"/>
        <end position="65"/>
    </location>
</feature>
<dbReference type="STRING" id="86630.A0A367JG53"/>
<feature type="compositionally biased region" description="Polar residues" evidence="2">
    <location>
        <begin position="54"/>
        <end position="63"/>
    </location>
</feature>
<protein>
    <submittedName>
        <fullName evidence="3">Uncharacterized protein</fullName>
    </submittedName>
</protein>
<comment type="caution">
    <text evidence="3">The sequence shown here is derived from an EMBL/GenBank/DDBJ whole genome shotgun (WGS) entry which is preliminary data.</text>
</comment>
<evidence type="ECO:0000256" key="2">
    <source>
        <dbReference type="SAM" id="MobiDB-lite"/>
    </source>
</evidence>
<proteinExistence type="predicted"/>
<dbReference type="Proteomes" id="UP000252139">
    <property type="component" value="Unassembled WGS sequence"/>
</dbReference>
<dbReference type="Gene3D" id="1.20.5.730">
    <property type="entry name" value="Single helix bin"/>
    <property type="match status" value="1"/>
</dbReference>
<feature type="compositionally biased region" description="Low complexity" evidence="2">
    <location>
        <begin position="383"/>
        <end position="392"/>
    </location>
</feature>
<evidence type="ECO:0000256" key="1">
    <source>
        <dbReference type="SAM" id="Coils"/>
    </source>
</evidence>
<feature type="coiled-coil region" evidence="1">
    <location>
        <begin position="72"/>
        <end position="218"/>
    </location>
</feature>
<dbReference type="SUPFAM" id="SSF57997">
    <property type="entry name" value="Tropomyosin"/>
    <property type="match status" value="1"/>
</dbReference>
<feature type="compositionally biased region" description="Low complexity" evidence="2">
    <location>
        <begin position="407"/>
        <end position="416"/>
    </location>
</feature>
<accession>A0A367JG53</accession>
<feature type="region of interest" description="Disordered" evidence="2">
    <location>
        <begin position="379"/>
        <end position="416"/>
    </location>
</feature>
<keyword evidence="4" id="KW-1185">Reference proteome</keyword>
<evidence type="ECO:0000313" key="4">
    <source>
        <dbReference type="Proteomes" id="UP000252139"/>
    </source>
</evidence>
<reference evidence="3 4" key="1">
    <citation type="journal article" date="2018" name="G3 (Bethesda)">
        <title>Phylogenetic and Phylogenomic Definition of Rhizopus Species.</title>
        <authorList>
            <person name="Gryganskyi A.P."/>
            <person name="Golan J."/>
            <person name="Dolatabadi S."/>
            <person name="Mondo S."/>
            <person name="Robb S."/>
            <person name="Idnurm A."/>
            <person name="Muszewska A."/>
            <person name="Steczkiewicz K."/>
            <person name="Masonjones S."/>
            <person name="Liao H.L."/>
            <person name="Gajdeczka M.T."/>
            <person name="Anike F."/>
            <person name="Vuek A."/>
            <person name="Anishchenko I.M."/>
            <person name="Voigt K."/>
            <person name="de Hoog G.S."/>
            <person name="Smith M.E."/>
            <person name="Heitman J."/>
            <person name="Vilgalys R."/>
            <person name="Stajich J.E."/>
        </authorList>
    </citation>
    <scope>NUCLEOTIDE SEQUENCE [LARGE SCALE GENOMIC DNA]</scope>
    <source>
        <strain evidence="3 4">CBS 357.93</strain>
    </source>
</reference>
<gene>
    <name evidence="3" type="ORF">CU097_011013</name>
</gene>
<sequence length="445" mass="52367">MFAKSKRFPTADKDYIPGPGEYDVPIDDGGRHKRYGFLSQSDRFTEEHPDDDGYSTSTLSSETASKKDNPYYKQIQKDYETLLQKSKRMEATIQSLELEKKSIQLDKDMELADVRSKNAALQKTIARQEKQLKTNTWQKRLEQLELDYEKKLSEKEQQVIVLQQDLGNKATELETTRQAHEQQLKQISDQLREATKRMNRLEQETERMSSQIVDYERICAENDAQIHVQQEEIQSLQARIQENGLVIQDLTTRLEAKEKEVDTQHHEIEQQGALIQSLQTQFKIYRQHMSQVLKDQRETKCQGHYRELNRLLSELHEAKKFINQQAIHLDNLKSDIYWLNSRCNKAEQSVKDMYQDTLDQYKFYQLFYHNKLLVMKHENKTTQQQQQQQQQQRIARKPIKKEMERPVSNCSSQSTFSFSSKSTVSIQEAEHLQIKVNPHLGAVSH</sequence>
<name>A0A367JG53_RHIAZ</name>
<dbReference type="AlphaFoldDB" id="A0A367JG53"/>
<keyword evidence="1" id="KW-0175">Coiled coil</keyword>
<dbReference type="OrthoDB" id="419631at2759"/>
<dbReference type="EMBL" id="PJQL01001391">
    <property type="protein sequence ID" value="RCH88866.1"/>
    <property type="molecule type" value="Genomic_DNA"/>
</dbReference>
<organism evidence="3 4">
    <name type="scientific">Rhizopus azygosporus</name>
    <name type="common">Rhizopus microsporus var. azygosporus</name>
    <dbReference type="NCBI Taxonomy" id="86630"/>
    <lineage>
        <taxon>Eukaryota</taxon>
        <taxon>Fungi</taxon>
        <taxon>Fungi incertae sedis</taxon>
        <taxon>Mucoromycota</taxon>
        <taxon>Mucoromycotina</taxon>
        <taxon>Mucoromycetes</taxon>
        <taxon>Mucorales</taxon>
        <taxon>Mucorineae</taxon>
        <taxon>Rhizopodaceae</taxon>
        <taxon>Rhizopus</taxon>
    </lineage>
</organism>
<evidence type="ECO:0000313" key="3">
    <source>
        <dbReference type="EMBL" id="RCH88866.1"/>
    </source>
</evidence>